<feature type="transmembrane region" description="Helical" evidence="1">
    <location>
        <begin position="56"/>
        <end position="77"/>
    </location>
</feature>
<keyword evidence="1" id="KW-1133">Transmembrane helix</keyword>
<organism evidence="2 3">
    <name type="scientific">Chitinophaga ginsengisegetis</name>
    <dbReference type="NCBI Taxonomy" id="393003"/>
    <lineage>
        <taxon>Bacteria</taxon>
        <taxon>Pseudomonadati</taxon>
        <taxon>Bacteroidota</taxon>
        <taxon>Chitinophagia</taxon>
        <taxon>Chitinophagales</taxon>
        <taxon>Chitinophagaceae</taxon>
        <taxon>Chitinophaga</taxon>
    </lineage>
</organism>
<evidence type="ECO:0000313" key="2">
    <source>
        <dbReference type="EMBL" id="SKC98012.1"/>
    </source>
</evidence>
<dbReference type="AlphaFoldDB" id="A0A1T5NCB5"/>
<proteinExistence type="predicted"/>
<accession>A0A1T5NCB5</accession>
<feature type="transmembrane region" description="Helical" evidence="1">
    <location>
        <begin position="7"/>
        <end position="25"/>
    </location>
</feature>
<feature type="transmembrane region" description="Helical" evidence="1">
    <location>
        <begin position="31"/>
        <end position="49"/>
    </location>
</feature>
<gene>
    <name evidence="2" type="ORF">SAMN05660461_1075</name>
</gene>
<keyword evidence="3" id="KW-1185">Reference proteome</keyword>
<keyword evidence="1" id="KW-0472">Membrane</keyword>
<evidence type="ECO:0000313" key="3">
    <source>
        <dbReference type="Proteomes" id="UP000190166"/>
    </source>
</evidence>
<sequence length="81" mass="9311">MFWQRYGPPIEVAGLILLIIGSTYMKNSVTFKSIAVAFWIVCMVIYIIAEPTYRTFRFWLFLILGLTLATSQVLQLIGTFN</sequence>
<evidence type="ECO:0000256" key="1">
    <source>
        <dbReference type="SAM" id="Phobius"/>
    </source>
</evidence>
<keyword evidence="1" id="KW-0812">Transmembrane</keyword>
<reference evidence="2 3" key="1">
    <citation type="submission" date="2017-02" db="EMBL/GenBank/DDBJ databases">
        <authorList>
            <person name="Peterson S.W."/>
        </authorList>
    </citation>
    <scope>NUCLEOTIDE SEQUENCE [LARGE SCALE GENOMIC DNA]</scope>
    <source>
        <strain evidence="2 3">DSM 18108</strain>
    </source>
</reference>
<dbReference type="EMBL" id="FUZZ01000001">
    <property type="protein sequence ID" value="SKC98012.1"/>
    <property type="molecule type" value="Genomic_DNA"/>
</dbReference>
<dbReference type="STRING" id="393003.SAMN05660461_1075"/>
<protein>
    <submittedName>
        <fullName evidence="2">Uncharacterized protein</fullName>
    </submittedName>
</protein>
<dbReference type="Proteomes" id="UP000190166">
    <property type="component" value="Unassembled WGS sequence"/>
</dbReference>
<name>A0A1T5NCB5_9BACT</name>